<feature type="compositionally biased region" description="Basic and acidic residues" evidence="1">
    <location>
        <begin position="836"/>
        <end position="849"/>
    </location>
</feature>
<feature type="region of interest" description="Disordered" evidence="1">
    <location>
        <begin position="947"/>
        <end position="970"/>
    </location>
</feature>
<keyword evidence="4" id="KW-1185">Reference proteome</keyword>
<feature type="compositionally biased region" description="Low complexity" evidence="1">
    <location>
        <begin position="1087"/>
        <end position="1100"/>
    </location>
</feature>
<gene>
    <name evidence="3" type="ORF">RUM44_005325</name>
</gene>
<dbReference type="PANTHER" id="PTHR21636">
    <property type="entry name" value="PROTEIN DOK-7"/>
    <property type="match status" value="1"/>
</dbReference>
<feature type="compositionally biased region" description="Basic and acidic residues" evidence="1">
    <location>
        <begin position="1116"/>
        <end position="1146"/>
    </location>
</feature>
<sequence>MTSRLKKHMNDPSETRKKKERECEVEMECVLDCLHLQLYRDSKDRFKQSQTKASLSLQHFLGVETGFTLDKESNTIAIICQDLTVILAFDTRERLIQWHVKIASNLGEHQQFLVLVSQVPSRAKISTGPARLHVQEMKFCMTSGVPPRLIGFWEIGHLRRYGVIEGRFCFEGGSRCGRGEGLYVLVTDQGAEIRRTMQMAAQGRLSLRRRPAVRKSSTIESPRKILESRRETSPSDRSTENLHHDHVDGKGHRNPLESRQGGSPYWSTESRSTDLDSNYGCGDATSVHGQIDGCAWSRQDRKCVPNPLERCMSCISKFGVSSLSRSSTANTSTLFNPAWTMEPVTGCTHQSIAWCAASDRISLSSHGTESSENSECSVPAHHNVISSDTNQGPNCPPLPPKSNSTSTMSLLAPCTHVTPCRPPKPVKTDSLTRHTTKTTPMPFPSEVSCPYKQKPRMCSPGLCSNYDVPKKIFKSMCEKNAQLDTLDHSSVSPVPTDYYDTPKNLKEILRSDTVGNYPNYDKLPSVTQDAQNSCACIPTSEVVQTDESETKANGHQVIQCCENWSMLLPCCRMGQSVDNIMSHFHKVKLSGHGKMPLANADVRASLYATIDKHKTGSKQLTQTDQFEIKTNYENVAPENSYKKNDVTNYENIEFTQSLEYYENAKILLQKTGLRQSNMETRDMRTESHSVSNIGNKCNACTRMLHSDCDGKKQFPMNGPRKLQHQEDYLLMEMRQENKLNLKNTNFQSYLPMLPSIKKEVTNNVLFDGEYSTLKSVSLSNLPKCSRKQFDTNAPNFWSSTAALPPSNNSNVSGLLRSDEEYKQMSRKRSSSADSSRYLEECGEGKESKNRYASLPRNTAFTDLVTSNSLTSLTHNKSPCERRMEETVKALGDVTDEELCERTVVENVTDNGDDLSSSGSIHTLVHESLPECTNNGSISVTCIKRSSSVPCKSGNNRDSSGSNDSGVSTDSLRQRIGDFTDFEVFRKTARGTRTTRRSQEAAGILCFHASLPRRSKSSDPPRESTFHHQIPKVTEISSSAEAQVPLSGNKKGYFRSTEVVIPNIDSRSTSSGTSDMSDYLETLSLYSHSSSDAPDSLSRTSKMGVTTLRPRSGNEYQKIDRSILQGEPKKGNKGHFADVESTPEKSDPSSSGYTRSCQGQEAVFQAALVSDNANGRSSHRQMNDRSIENFNFSRL</sequence>
<name>A0ABR1AD77_POLSC</name>
<dbReference type="InterPro" id="IPR037746">
    <property type="entry name" value="Dok-7"/>
</dbReference>
<feature type="compositionally biased region" description="Polar residues" evidence="1">
    <location>
        <begin position="797"/>
        <end position="812"/>
    </location>
</feature>
<accession>A0ABR1AD77</accession>
<dbReference type="Pfam" id="PF02174">
    <property type="entry name" value="IRS"/>
    <property type="match status" value="1"/>
</dbReference>
<dbReference type="PROSITE" id="PS51064">
    <property type="entry name" value="IRS_PTB"/>
    <property type="match status" value="1"/>
</dbReference>
<reference evidence="3 4" key="1">
    <citation type="submission" date="2023-09" db="EMBL/GenBank/DDBJ databases">
        <title>Genomes of two closely related lineages of the louse Polyplax serrata with different host specificities.</title>
        <authorList>
            <person name="Martinu J."/>
            <person name="Tarabai H."/>
            <person name="Stefka J."/>
            <person name="Hypsa V."/>
        </authorList>
    </citation>
    <scope>NUCLEOTIDE SEQUENCE [LARGE SCALE GENOMIC DNA]</scope>
    <source>
        <strain evidence="3">98ZLc_SE</strain>
    </source>
</reference>
<dbReference type="Gene3D" id="2.30.29.30">
    <property type="entry name" value="Pleckstrin-homology domain (PH domain)/Phosphotyrosine-binding domain (PTB)"/>
    <property type="match status" value="2"/>
</dbReference>
<feature type="region of interest" description="Disordered" evidence="1">
    <location>
        <begin position="797"/>
        <end position="850"/>
    </location>
</feature>
<evidence type="ECO:0000256" key="1">
    <source>
        <dbReference type="SAM" id="MobiDB-lite"/>
    </source>
</evidence>
<dbReference type="InterPro" id="IPR011993">
    <property type="entry name" value="PH-like_dom_sf"/>
</dbReference>
<comment type="caution">
    <text evidence="3">The sequence shown here is derived from an EMBL/GenBank/DDBJ whole genome shotgun (WGS) entry which is preliminary data.</text>
</comment>
<dbReference type="EMBL" id="JAWJWF010000053">
    <property type="protein sequence ID" value="KAK6616968.1"/>
    <property type="molecule type" value="Genomic_DNA"/>
</dbReference>
<proteinExistence type="predicted"/>
<evidence type="ECO:0000313" key="4">
    <source>
        <dbReference type="Proteomes" id="UP001359485"/>
    </source>
</evidence>
<feature type="region of interest" description="Disordered" evidence="1">
    <location>
        <begin position="1087"/>
        <end position="1157"/>
    </location>
</feature>
<feature type="compositionally biased region" description="Polar residues" evidence="1">
    <location>
        <begin position="1147"/>
        <end position="1157"/>
    </location>
</feature>
<dbReference type="InterPro" id="IPR002404">
    <property type="entry name" value="IRS_PTB"/>
</dbReference>
<feature type="domain" description="IRS-type PTB" evidence="2">
    <location>
        <begin position="106"/>
        <end position="211"/>
    </location>
</feature>
<protein>
    <recommendedName>
        <fullName evidence="2">IRS-type PTB domain-containing protein</fullName>
    </recommendedName>
</protein>
<feature type="compositionally biased region" description="Low complexity" evidence="1">
    <location>
        <begin position="952"/>
        <end position="970"/>
    </location>
</feature>
<feature type="region of interest" description="Disordered" evidence="1">
    <location>
        <begin position="202"/>
        <end position="272"/>
    </location>
</feature>
<dbReference type="PANTHER" id="PTHR21636:SF2">
    <property type="entry name" value="PROTEIN DOK-7"/>
    <property type="match status" value="1"/>
</dbReference>
<dbReference type="Proteomes" id="UP001359485">
    <property type="component" value="Unassembled WGS sequence"/>
</dbReference>
<dbReference type="SMART" id="SM01244">
    <property type="entry name" value="IRS"/>
    <property type="match status" value="1"/>
</dbReference>
<evidence type="ECO:0000313" key="3">
    <source>
        <dbReference type="EMBL" id="KAK6616968.1"/>
    </source>
</evidence>
<dbReference type="SUPFAM" id="SSF50729">
    <property type="entry name" value="PH domain-like"/>
    <property type="match status" value="2"/>
</dbReference>
<evidence type="ECO:0000259" key="2">
    <source>
        <dbReference type="PROSITE" id="PS51064"/>
    </source>
</evidence>
<feature type="compositionally biased region" description="Basic and acidic residues" evidence="1">
    <location>
        <begin position="221"/>
        <end position="256"/>
    </location>
</feature>
<organism evidence="3 4">
    <name type="scientific">Polyplax serrata</name>
    <name type="common">Common mouse louse</name>
    <dbReference type="NCBI Taxonomy" id="468196"/>
    <lineage>
        <taxon>Eukaryota</taxon>
        <taxon>Metazoa</taxon>
        <taxon>Ecdysozoa</taxon>
        <taxon>Arthropoda</taxon>
        <taxon>Hexapoda</taxon>
        <taxon>Insecta</taxon>
        <taxon>Pterygota</taxon>
        <taxon>Neoptera</taxon>
        <taxon>Paraneoptera</taxon>
        <taxon>Psocodea</taxon>
        <taxon>Troctomorpha</taxon>
        <taxon>Phthiraptera</taxon>
        <taxon>Anoplura</taxon>
        <taxon>Polyplacidae</taxon>
        <taxon>Polyplax</taxon>
    </lineage>
</organism>